<proteinExistence type="predicted"/>
<evidence type="ECO:0000313" key="2">
    <source>
        <dbReference type="Proteomes" id="UP000532437"/>
    </source>
</evidence>
<keyword evidence="2" id="KW-1185">Reference proteome</keyword>
<dbReference type="Proteomes" id="UP000532437">
    <property type="component" value="Unassembled WGS sequence"/>
</dbReference>
<reference evidence="1 2" key="1">
    <citation type="submission" date="2019-09" db="EMBL/GenBank/DDBJ databases">
        <title>Bird 10,000 Genomes (B10K) Project - Family phase.</title>
        <authorList>
            <person name="Zhang G."/>
        </authorList>
    </citation>
    <scope>NUCLEOTIDE SEQUENCE [LARGE SCALE GENOMIC DNA]</scope>
    <source>
        <strain evidence="1">B10K-DU-002-60</strain>
        <tissue evidence="1">Muscle</tissue>
    </source>
</reference>
<gene>
    <name evidence="1" type="primary">Pim1_2</name>
    <name evidence="1" type="ORF">ERYMCC_R06486</name>
</gene>
<accession>A0A7K5PX76</accession>
<sequence length="97" mass="10129">PAGKVQEALQERHRLSSLLGPGGVGSGYSETCLEDGTPVVVGLAGGGASGGRGLAPNSTCRPLEMELLDKVSTGFHSVVQLLDWFELPDNLLVMERP</sequence>
<protein>
    <submittedName>
        <fullName evidence="1">PIM1 kinase</fullName>
    </submittedName>
</protein>
<name>A0A7K5PX76_9CORV</name>
<dbReference type="EMBL" id="VZRG01002720">
    <property type="protein sequence ID" value="NWT59644.1"/>
    <property type="molecule type" value="Genomic_DNA"/>
</dbReference>
<organism evidence="1 2">
    <name type="scientific">Erythrocercus mccallii</name>
    <dbReference type="NCBI Taxonomy" id="107208"/>
    <lineage>
        <taxon>Eukaryota</taxon>
        <taxon>Metazoa</taxon>
        <taxon>Chordata</taxon>
        <taxon>Craniata</taxon>
        <taxon>Vertebrata</taxon>
        <taxon>Euteleostomi</taxon>
        <taxon>Archelosauria</taxon>
        <taxon>Archosauria</taxon>
        <taxon>Dinosauria</taxon>
        <taxon>Saurischia</taxon>
        <taxon>Theropoda</taxon>
        <taxon>Coelurosauria</taxon>
        <taxon>Aves</taxon>
        <taxon>Neognathae</taxon>
        <taxon>Neoaves</taxon>
        <taxon>Telluraves</taxon>
        <taxon>Australaves</taxon>
        <taxon>Passeriformes</taxon>
        <taxon>Corvoidea</taxon>
        <taxon>Dicruridae</taxon>
        <taxon>Erythrocercus</taxon>
    </lineage>
</organism>
<dbReference type="AlphaFoldDB" id="A0A7K5PX76"/>
<dbReference type="Gene3D" id="3.30.200.20">
    <property type="entry name" value="Phosphorylase Kinase, domain 1"/>
    <property type="match status" value="1"/>
</dbReference>
<dbReference type="GO" id="GO:0016301">
    <property type="term" value="F:kinase activity"/>
    <property type="evidence" value="ECO:0007669"/>
    <property type="project" value="UniProtKB-KW"/>
</dbReference>
<keyword evidence="1" id="KW-0808">Transferase</keyword>
<keyword evidence="1" id="KW-0418">Kinase</keyword>
<feature type="non-terminal residue" evidence="1">
    <location>
        <position position="1"/>
    </location>
</feature>
<evidence type="ECO:0000313" key="1">
    <source>
        <dbReference type="EMBL" id="NWT59644.1"/>
    </source>
</evidence>
<comment type="caution">
    <text evidence="1">The sequence shown here is derived from an EMBL/GenBank/DDBJ whole genome shotgun (WGS) entry which is preliminary data.</text>
</comment>
<feature type="non-terminal residue" evidence="1">
    <location>
        <position position="97"/>
    </location>
</feature>